<feature type="compositionally biased region" description="Basic and acidic residues" evidence="1">
    <location>
        <begin position="86"/>
        <end position="106"/>
    </location>
</feature>
<accession>A0A9N7ULP4</accession>
<dbReference type="Proteomes" id="UP001153269">
    <property type="component" value="Unassembled WGS sequence"/>
</dbReference>
<dbReference type="EMBL" id="CADEAL010001519">
    <property type="protein sequence ID" value="CAB1433101.1"/>
    <property type="molecule type" value="Genomic_DNA"/>
</dbReference>
<feature type="compositionally biased region" description="Basic and acidic residues" evidence="1">
    <location>
        <begin position="45"/>
        <end position="56"/>
    </location>
</feature>
<keyword evidence="3" id="KW-1185">Reference proteome</keyword>
<organism evidence="2 3">
    <name type="scientific">Pleuronectes platessa</name>
    <name type="common">European plaice</name>
    <dbReference type="NCBI Taxonomy" id="8262"/>
    <lineage>
        <taxon>Eukaryota</taxon>
        <taxon>Metazoa</taxon>
        <taxon>Chordata</taxon>
        <taxon>Craniata</taxon>
        <taxon>Vertebrata</taxon>
        <taxon>Euteleostomi</taxon>
        <taxon>Actinopterygii</taxon>
        <taxon>Neopterygii</taxon>
        <taxon>Teleostei</taxon>
        <taxon>Neoteleostei</taxon>
        <taxon>Acanthomorphata</taxon>
        <taxon>Carangaria</taxon>
        <taxon>Pleuronectiformes</taxon>
        <taxon>Pleuronectoidei</taxon>
        <taxon>Pleuronectidae</taxon>
        <taxon>Pleuronectes</taxon>
    </lineage>
</organism>
<feature type="compositionally biased region" description="Low complexity" evidence="1">
    <location>
        <begin position="57"/>
        <end position="66"/>
    </location>
</feature>
<evidence type="ECO:0000313" key="3">
    <source>
        <dbReference type="Proteomes" id="UP001153269"/>
    </source>
</evidence>
<evidence type="ECO:0000313" key="2">
    <source>
        <dbReference type="EMBL" id="CAB1433101.1"/>
    </source>
</evidence>
<reference evidence="2" key="1">
    <citation type="submission" date="2020-03" db="EMBL/GenBank/DDBJ databases">
        <authorList>
            <person name="Weist P."/>
        </authorList>
    </citation>
    <scope>NUCLEOTIDE SEQUENCE</scope>
</reference>
<name>A0A9N7ULP4_PLEPL</name>
<proteinExistence type="predicted"/>
<protein>
    <submittedName>
        <fullName evidence="2">Uncharacterized protein</fullName>
    </submittedName>
</protein>
<comment type="caution">
    <text evidence="2">The sequence shown here is derived from an EMBL/GenBank/DDBJ whole genome shotgun (WGS) entry which is preliminary data.</text>
</comment>
<sequence length="106" mass="11434">MTSSSAERPNCDTSGQEAGPLLLRDLSHWPRSLLLKRLTCQSDIDRGRRAEGDGSRRSVSLSSLLLPGSAPPDRGRGGPGKVTSEAAEKSRRALVHDKDILKRSAE</sequence>
<gene>
    <name evidence="2" type="ORF">PLEPLA_LOCUS21189</name>
</gene>
<evidence type="ECO:0000256" key="1">
    <source>
        <dbReference type="SAM" id="MobiDB-lite"/>
    </source>
</evidence>
<dbReference type="AlphaFoldDB" id="A0A9N7ULP4"/>
<feature type="region of interest" description="Disordered" evidence="1">
    <location>
        <begin position="45"/>
        <end position="106"/>
    </location>
</feature>